<dbReference type="InterPro" id="IPR023765">
    <property type="entry name" value="SBP_5_CS"/>
</dbReference>
<dbReference type="GO" id="GO:0015833">
    <property type="term" value="P:peptide transport"/>
    <property type="evidence" value="ECO:0007669"/>
    <property type="project" value="TreeGrafter"/>
</dbReference>
<dbReference type="PIRSF" id="PIRSF002741">
    <property type="entry name" value="MppA"/>
    <property type="match status" value="1"/>
</dbReference>
<dbReference type="InterPro" id="IPR030678">
    <property type="entry name" value="Peptide/Ni-bd"/>
</dbReference>
<dbReference type="SUPFAM" id="SSF53850">
    <property type="entry name" value="Periplasmic binding protein-like II"/>
    <property type="match status" value="1"/>
</dbReference>
<sequence length="529" mass="58351">MPAALPAFSRRALLGTGAALLAAPRLGRAEGPRVLRFVPQADLAVLDPIFTTATVTSNHAMMVFDTLYGLDDDFEAHPQMVAGHTVEDDGLTWVITLREGLKFHDGEPVRGRDVVASIRRWGSRDMYGQEVIAVANEITAPDDRTIRFRLKRPFPTLPMALGKVGSNLPVIMPERLAKTSPTTQVTEMVGSGPYRFLANERLAGARVAYARFEDYVPRPDGTPSRTAGPKVAHFDRVEWNIIPDMATAAGALMSGEVDWVESTSSDLSPMLQRSRDVTVSYGDDYYDTILRFNQLHAPFNNPAIRRALLGAIDQKEMMQAGYGTDPEGWKTGIGFFNPESPLANDAGMEALTGPRDYEKVKRDLAAAGYNGEKVVMLQAEDYPTLRALAEVSAHVMRQLGMNVETQTGDWGTISQRRSNREPLDKGGWSAFCTGLSATLDPAGHLGLRANGAKAWFGWPDSPKLEELRQEWFAGKDLATQKETAREIQLQAFRDVPYIPLGSYRRLQASRANLKDFPTGSAYFWGVQRS</sequence>
<dbReference type="Gene3D" id="3.10.105.10">
    <property type="entry name" value="Dipeptide-binding Protein, Domain 3"/>
    <property type="match status" value="1"/>
</dbReference>
<organism evidence="5 6">
    <name type="scientific">Teichococcus coralli</name>
    <dbReference type="NCBI Taxonomy" id="2545983"/>
    <lineage>
        <taxon>Bacteria</taxon>
        <taxon>Pseudomonadati</taxon>
        <taxon>Pseudomonadota</taxon>
        <taxon>Alphaproteobacteria</taxon>
        <taxon>Acetobacterales</taxon>
        <taxon>Roseomonadaceae</taxon>
        <taxon>Roseomonas</taxon>
    </lineage>
</organism>
<dbReference type="PANTHER" id="PTHR30290:SF38">
    <property type="entry name" value="D,D-DIPEPTIDE-BINDING PERIPLASMIC PROTEIN DDPA-RELATED"/>
    <property type="match status" value="1"/>
</dbReference>
<dbReference type="CDD" id="cd08502">
    <property type="entry name" value="PBP2_NikA_DppA_OppA_like_16"/>
    <property type="match status" value="1"/>
</dbReference>
<feature type="domain" description="Solute-binding protein family 5" evidence="4">
    <location>
        <begin position="76"/>
        <end position="435"/>
    </location>
</feature>
<evidence type="ECO:0000313" key="5">
    <source>
        <dbReference type="EMBL" id="MXP65767.1"/>
    </source>
</evidence>
<dbReference type="EMBL" id="SNVJ01000027">
    <property type="protein sequence ID" value="MXP65767.1"/>
    <property type="molecule type" value="Genomic_DNA"/>
</dbReference>
<proteinExistence type="inferred from homology"/>
<evidence type="ECO:0000256" key="2">
    <source>
        <dbReference type="ARBA" id="ARBA00005695"/>
    </source>
</evidence>
<dbReference type="Pfam" id="PF00496">
    <property type="entry name" value="SBP_bac_5"/>
    <property type="match status" value="1"/>
</dbReference>
<reference evidence="5 6" key="1">
    <citation type="submission" date="2019-03" db="EMBL/GenBank/DDBJ databases">
        <title>Roseomonas sp. a novel Roseomonas species isolated from Sea whip Gorgonian.</title>
        <authorList>
            <person name="Li F."/>
            <person name="Pan X."/>
            <person name="Huang S."/>
            <person name="Li Z."/>
            <person name="Meng B."/>
        </authorList>
    </citation>
    <scope>NUCLEOTIDE SEQUENCE [LARGE SCALE GENOMIC DNA]</scope>
    <source>
        <strain evidence="5 6">M0104</strain>
    </source>
</reference>
<comment type="similarity">
    <text evidence="2">Belongs to the bacterial solute-binding protein 5 family.</text>
</comment>
<gene>
    <name evidence="5" type="ORF">E0493_20665</name>
</gene>
<evidence type="ECO:0000259" key="4">
    <source>
        <dbReference type="Pfam" id="PF00496"/>
    </source>
</evidence>
<dbReference type="OrthoDB" id="7233744at2"/>
<dbReference type="GO" id="GO:0043190">
    <property type="term" value="C:ATP-binding cassette (ABC) transporter complex"/>
    <property type="evidence" value="ECO:0007669"/>
    <property type="project" value="InterPro"/>
</dbReference>
<comment type="caution">
    <text evidence="5">The sequence shown here is derived from an EMBL/GenBank/DDBJ whole genome shotgun (WGS) entry which is preliminary data.</text>
</comment>
<dbReference type="Gene3D" id="3.90.76.10">
    <property type="entry name" value="Dipeptide-binding Protein, Domain 1"/>
    <property type="match status" value="1"/>
</dbReference>
<dbReference type="GO" id="GO:1904680">
    <property type="term" value="F:peptide transmembrane transporter activity"/>
    <property type="evidence" value="ECO:0007669"/>
    <property type="project" value="TreeGrafter"/>
</dbReference>
<dbReference type="GO" id="GO:0030288">
    <property type="term" value="C:outer membrane-bounded periplasmic space"/>
    <property type="evidence" value="ECO:0007669"/>
    <property type="project" value="UniProtKB-ARBA"/>
</dbReference>
<dbReference type="AlphaFoldDB" id="A0A845BKG7"/>
<evidence type="ECO:0000313" key="6">
    <source>
        <dbReference type="Proteomes" id="UP000460715"/>
    </source>
</evidence>
<dbReference type="RefSeq" id="WP_160939172.1">
    <property type="nucleotide sequence ID" value="NZ_SNVJ01000027.1"/>
</dbReference>
<comment type="subcellular location">
    <subcellularLocation>
        <location evidence="1">Periplasm</location>
    </subcellularLocation>
</comment>
<name>A0A845BKG7_9PROT</name>
<dbReference type="InterPro" id="IPR006311">
    <property type="entry name" value="TAT_signal"/>
</dbReference>
<evidence type="ECO:0000256" key="3">
    <source>
        <dbReference type="ARBA" id="ARBA00022729"/>
    </source>
</evidence>
<keyword evidence="3" id="KW-0732">Signal</keyword>
<dbReference type="InterPro" id="IPR000914">
    <property type="entry name" value="SBP_5_dom"/>
</dbReference>
<dbReference type="PANTHER" id="PTHR30290">
    <property type="entry name" value="PERIPLASMIC BINDING COMPONENT OF ABC TRANSPORTER"/>
    <property type="match status" value="1"/>
</dbReference>
<dbReference type="Gene3D" id="3.40.190.10">
    <property type="entry name" value="Periplasmic binding protein-like II"/>
    <property type="match status" value="1"/>
</dbReference>
<dbReference type="PROSITE" id="PS51318">
    <property type="entry name" value="TAT"/>
    <property type="match status" value="1"/>
</dbReference>
<dbReference type="PROSITE" id="PS01040">
    <property type="entry name" value="SBP_BACTERIAL_5"/>
    <property type="match status" value="1"/>
</dbReference>
<keyword evidence="6" id="KW-1185">Reference proteome</keyword>
<dbReference type="InterPro" id="IPR039424">
    <property type="entry name" value="SBP_5"/>
</dbReference>
<protein>
    <submittedName>
        <fullName evidence="5">ABC transporter substrate-binding protein</fullName>
    </submittedName>
</protein>
<evidence type="ECO:0000256" key="1">
    <source>
        <dbReference type="ARBA" id="ARBA00004418"/>
    </source>
</evidence>
<accession>A0A845BKG7</accession>
<dbReference type="Proteomes" id="UP000460715">
    <property type="component" value="Unassembled WGS sequence"/>
</dbReference>